<evidence type="ECO:0000256" key="7">
    <source>
        <dbReference type="ARBA" id="ARBA00022741"/>
    </source>
</evidence>
<dbReference type="InterPro" id="IPR008271">
    <property type="entry name" value="Ser/Thr_kinase_AS"/>
</dbReference>
<evidence type="ECO:0000256" key="6">
    <source>
        <dbReference type="ARBA" id="ARBA00022692"/>
    </source>
</evidence>
<dbReference type="PROSITE" id="PS00108">
    <property type="entry name" value="PROTEIN_KINASE_ST"/>
    <property type="match status" value="1"/>
</dbReference>
<dbReference type="EMBL" id="CP092488">
    <property type="protein sequence ID" value="UMB69141.1"/>
    <property type="molecule type" value="Genomic_DNA"/>
</dbReference>
<evidence type="ECO:0000256" key="8">
    <source>
        <dbReference type="ARBA" id="ARBA00022777"/>
    </source>
</evidence>
<dbReference type="Proteomes" id="UP001055336">
    <property type="component" value="Chromosome"/>
</dbReference>
<dbReference type="InterPro" id="IPR026954">
    <property type="entry name" value="PknH-like_Extracell"/>
</dbReference>
<evidence type="ECO:0000256" key="4">
    <source>
        <dbReference type="ARBA" id="ARBA00022527"/>
    </source>
</evidence>
<dbReference type="Gene3D" id="1.10.510.10">
    <property type="entry name" value="Transferase(Phosphotransferase) domain 1"/>
    <property type="match status" value="1"/>
</dbReference>
<evidence type="ECO:0000256" key="5">
    <source>
        <dbReference type="ARBA" id="ARBA00022679"/>
    </source>
</evidence>
<keyword evidence="5" id="KW-0808">Transferase</keyword>
<keyword evidence="9" id="KW-0067">ATP-binding</keyword>
<keyword evidence="7" id="KW-0547">Nucleotide-binding</keyword>
<evidence type="ECO:0000256" key="12">
    <source>
        <dbReference type="ARBA" id="ARBA00047899"/>
    </source>
</evidence>
<dbReference type="InterPro" id="IPR000719">
    <property type="entry name" value="Prot_kinase_dom"/>
</dbReference>
<dbReference type="SUPFAM" id="SSF56112">
    <property type="entry name" value="Protein kinase-like (PK-like)"/>
    <property type="match status" value="1"/>
</dbReference>
<evidence type="ECO:0000256" key="9">
    <source>
        <dbReference type="ARBA" id="ARBA00022840"/>
    </source>
</evidence>
<dbReference type="InterPro" id="IPR011009">
    <property type="entry name" value="Kinase-like_dom_sf"/>
</dbReference>
<feature type="transmembrane region" description="Helical" evidence="14">
    <location>
        <begin position="328"/>
        <end position="348"/>
    </location>
</feature>
<dbReference type="EC" id="2.7.11.1" evidence="2"/>
<reference evidence="16" key="1">
    <citation type="submission" date="2022-08" db="EMBL/GenBank/DDBJ databases">
        <title>Whole genome sequencing of non-tuberculosis mycobacteria type-strains.</title>
        <authorList>
            <person name="Igarashi Y."/>
            <person name="Osugi A."/>
            <person name="Mitarai S."/>
        </authorList>
    </citation>
    <scope>NUCLEOTIDE SEQUENCE</scope>
    <source>
        <strain evidence="16">DSM 45127</strain>
    </source>
</reference>
<accession>A0ABY3VIJ9</accession>
<dbReference type="RefSeq" id="WP_240260875.1">
    <property type="nucleotide sequence ID" value="NZ_CP092488.2"/>
</dbReference>
<comment type="catalytic activity">
    <reaction evidence="13">
        <text>L-seryl-[protein] + ATP = O-phospho-L-seryl-[protein] + ADP + H(+)</text>
        <dbReference type="Rhea" id="RHEA:17989"/>
        <dbReference type="Rhea" id="RHEA-COMP:9863"/>
        <dbReference type="Rhea" id="RHEA-COMP:11604"/>
        <dbReference type="ChEBI" id="CHEBI:15378"/>
        <dbReference type="ChEBI" id="CHEBI:29999"/>
        <dbReference type="ChEBI" id="CHEBI:30616"/>
        <dbReference type="ChEBI" id="CHEBI:83421"/>
        <dbReference type="ChEBI" id="CHEBI:456216"/>
        <dbReference type="EC" id="2.7.11.1"/>
    </reaction>
</comment>
<dbReference type="PANTHER" id="PTHR43289">
    <property type="entry name" value="MITOGEN-ACTIVATED PROTEIN KINASE KINASE KINASE 20-RELATED"/>
    <property type="match status" value="1"/>
</dbReference>
<organism evidence="16 17">
    <name type="scientific">Mycobacterium paraterrae</name>
    <dbReference type="NCBI Taxonomy" id="577492"/>
    <lineage>
        <taxon>Bacteria</taxon>
        <taxon>Bacillati</taxon>
        <taxon>Actinomycetota</taxon>
        <taxon>Actinomycetes</taxon>
        <taxon>Mycobacteriales</taxon>
        <taxon>Mycobacteriaceae</taxon>
        <taxon>Mycobacterium</taxon>
    </lineage>
</organism>
<keyword evidence="11 14" id="KW-0472">Membrane</keyword>
<proteinExistence type="predicted"/>
<evidence type="ECO:0000256" key="14">
    <source>
        <dbReference type="SAM" id="Phobius"/>
    </source>
</evidence>
<feature type="domain" description="Protein kinase" evidence="15">
    <location>
        <begin position="11"/>
        <end position="275"/>
    </location>
</feature>
<name>A0ABY3VIJ9_9MYCO</name>
<evidence type="ECO:0000256" key="3">
    <source>
        <dbReference type="ARBA" id="ARBA00022475"/>
    </source>
</evidence>
<dbReference type="SMART" id="SM00220">
    <property type="entry name" value="S_TKc"/>
    <property type="match status" value="1"/>
</dbReference>
<comment type="subcellular location">
    <subcellularLocation>
        <location evidence="1">Cell membrane</location>
        <topology evidence="1">Single-pass membrane protein</topology>
    </subcellularLocation>
</comment>
<gene>
    <name evidence="16" type="ORF">MKK62_22675</name>
</gene>
<dbReference type="Pfam" id="PF14032">
    <property type="entry name" value="PknH_C"/>
    <property type="match status" value="1"/>
</dbReference>
<comment type="catalytic activity">
    <reaction evidence="12">
        <text>L-threonyl-[protein] + ATP = O-phospho-L-threonyl-[protein] + ADP + H(+)</text>
        <dbReference type="Rhea" id="RHEA:46608"/>
        <dbReference type="Rhea" id="RHEA-COMP:11060"/>
        <dbReference type="Rhea" id="RHEA-COMP:11605"/>
        <dbReference type="ChEBI" id="CHEBI:15378"/>
        <dbReference type="ChEBI" id="CHEBI:30013"/>
        <dbReference type="ChEBI" id="CHEBI:30616"/>
        <dbReference type="ChEBI" id="CHEBI:61977"/>
        <dbReference type="ChEBI" id="CHEBI:456216"/>
        <dbReference type="EC" id="2.7.11.1"/>
    </reaction>
</comment>
<evidence type="ECO:0000256" key="2">
    <source>
        <dbReference type="ARBA" id="ARBA00012513"/>
    </source>
</evidence>
<dbReference type="InterPro" id="IPR038232">
    <property type="entry name" value="PknH-like_Extracell_sf"/>
</dbReference>
<dbReference type="CDD" id="cd14014">
    <property type="entry name" value="STKc_PknB_like"/>
    <property type="match status" value="1"/>
</dbReference>
<evidence type="ECO:0000313" key="16">
    <source>
        <dbReference type="EMBL" id="UMB69141.1"/>
    </source>
</evidence>
<evidence type="ECO:0000256" key="13">
    <source>
        <dbReference type="ARBA" id="ARBA00048679"/>
    </source>
</evidence>
<sequence length="564" mass="58360">MLSPGSLFAGYRIERVLGGGGMGTVYLARNPDLPRSEALKVLNAELSNDADFRARFIREADVASALDHPNIVSIHQRGEFEGQLWIAMQFVDGTDANAASKAGTMTPARAVHILGEVAKAVDYAHQRGVVHRDVKPANFLLSGPIGPDERVLLGDFGIARAFDDAGLTTTGSVTATVAYAAPEVLAGQPFDGRADLYSLACSLFRLLTGQPPYPTTNGSAAVIAAHLHAPPPKVTDVVPSLSTQLDQVIATAMAKDPAQRFASARHFADAAAEALNDQLGSTTAPWQVTNPLAPDRGGQGGGPYTGTVPLGLRGMPVTASTVGRGPRLGVLIGAVVVVVAALVVAAVLGTRSHPAASPAATSVPASAAATGPLNSSALSGLLLPPERVAGMVGAADLVQESFADSVIDDSPKLLQKDCIGVMAPAQHLVYADTGWTGVRSQALRNAGDGPRIYAVIQAVISFPTADAAKKLLADQESQWASCSGRTLSLTFPAPPSPQLWTAGTPADMDGTMTMTQTLKDGGGMQCQRALTVRNNVAIDVSACRYDVTEQALDIVHGIAARIPG</sequence>
<keyword evidence="17" id="KW-1185">Reference proteome</keyword>
<dbReference type="Pfam" id="PF00069">
    <property type="entry name" value="Pkinase"/>
    <property type="match status" value="1"/>
</dbReference>
<dbReference type="PANTHER" id="PTHR43289:SF6">
    <property type="entry name" value="SERINE_THREONINE-PROTEIN KINASE NEKL-3"/>
    <property type="match status" value="1"/>
</dbReference>
<keyword evidence="3" id="KW-1003">Cell membrane</keyword>
<dbReference type="GO" id="GO:0016301">
    <property type="term" value="F:kinase activity"/>
    <property type="evidence" value="ECO:0007669"/>
    <property type="project" value="UniProtKB-KW"/>
</dbReference>
<keyword evidence="4" id="KW-0723">Serine/threonine-protein kinase</keyword>
<evidence type="ECO:0000313" key="17">
    <source>
        <dbReference type="Proteomes" id="UP001055336"/>
    </source>
</evidence>
<protein>
    <recommendedName>
        <fullName evidence="2">non-specific serine/threonine protein kinase</fullName>
        <ecNumber evidence="2">2.7.11.1</ecNumber>
    </recommendedName>
</protein>
<evidence type="ECO:0000259" key="15">
    <source>
        <dbReference type="PROSITE" id="PS50011"/>
    </source>
</evidence>
<evidence type="ECO:0000256" key="10">
    <source>
        <dbReference type="ARBA" id="ARBA00022989"/>
    </source>
</evidence>
<dbReference type="PROSITE" id="PS50011">
    <property type="entry name" value="PROTEIN_KINASE_DOM"/>
    <property type="match status" value="1"/>
</dbReference>
<keyword evidence="8 16" id="KW-0418">Kinase</keyword>
<evidence type="ECO:0000256" key="1">
    <source>
        <dbReference type="ARBA" id="ARBA00004162"/>
    </source>
</evidence>
<keyword evidence="6 14" id="KW-0812">Transmembrane</keyword>
<dbReference type="Gene3D" id="3.40.1000.70">
    <property type="entry name" value="PknH-like extracellular domain"/>
    <property type="match status" value="1"/>
</dbReference>
<keyword evidence="10 14" id="KW-1133">Transmembrane helix</keyword>
<dbReference type="Gene3D" id="3.30.200.20">
    <property type="entry name" value="Phosphorylase Kinase, domain 1"/>
    <property type="match status" value="1"/>
</dbReference>
<evidence type="ECO:0000256" key="11">
    <source>
        <dbReference type="ARBA" id="ARBA00023136"/>
    </source>
</evidence>